<dbReference type="EMBL" id="ML120385">
    <property type="protein sequence ID" value="RPA99748.1"/>
    <property type="molecule type" value="Genomic_DNA"/>
</dbReference>
<feature type="region of interest" description="Disordered" evidence="1">
    <location>
        <begin position="53"/>
        <end position="73"/>
    </location>
</feature>
<dbReference type="Proteomes" id="UP000276215">
    <property type="component" value="Unassembled WGS sequence"/>
</dbReference>
<protein>
    <submittedName>
        <fullName evidence="2">Uncharacterized protein</fullName>
    </submittedName>
</protein>
<sequence length="73" mass="8143">MPKTVGPYRQFPFALRLQGPAVNLQGCRGYRRRTPCRAVLTHPARDARDYCPPGPCRPPGTLGNTVEEPDIPR</sequence>
<evidence type="ECO:0000313" key="2">
    <source>
        <dbReference type="EMBL" id="RPA99748.1"/>
    </source>
</evidence>
<gene>
    <name evidence="2" type="ORF">L873DRAFT_880623</name>
</gene>
<evidence type="ECO:0000256" key="1">
    <source>
        <dbReference type="SAM" id="MobiDB-lite"/>
    </source>
</evidence>
<evidence type="ECO:0000313" key="3">
    <source>
        <dbReference type="Proteomes" id="UP000276215"/>
    </source>
</evidence>
<reference evidence="2 3" key="1">
    <citation type="journal article" date="2018" name="Nat. Ecol. Evol.">
        <title>Pezizomycetes genomes reveal the molecular basis of ectomycorrhizal truffle lifestyle.</title>
        <authorList>
            <person name="Murat C."/>
            <person name="Payen T."/>
            <person name="Noel B."/>
            <person name="Kuo A."/>
            <person name="Morin E."/>
            <person name="Chen J."/>
            <person name="Kohler A."/>
            <person name="Krizsan K."/>
            <person name="Balestrini R."/>
            <person name="Da Silva C."/>
            <person name="Montanini B."/>
            <person name="Hainaut M."/>
            <person name="Levati E."/>
            <person name="Barry K.W."/>
            <person name="Belfiori B."/>
            <person name="Cichocki N."/>
            <person name="Clum A."/>
            <person name="Dockter R.B."/>
            <person name="Fauchery L."/>
            <person name="Guy J."/>
            <person name="Iotti M."/>
            <person name="Le Tacon F."/>
            <person name="Lindquist E.A."/>
            <person name="Lipzen A."/>
            <person name="Malagnac F."/>
            <person name="Mello A."/>
            <person name="Molinier V."/>
            <person name="Miyauchi S."/>
            <person name="Poulain J."/>
            <person name="Riccioni C."/>
            <person name="Rubini A."/>
            <person name="Sitrit Y."/>
            <person name="Splivallo R."/>
            <person name="Traeger S."/>
            <person name="Wang M."/>
            <person name="Zifcakova L."/>
            <person name="Wipf D."/>
            <person name="Zambonelli A."/>
            <person name="Paolocci F."/>
            <person name="Nowrousian M."/>
            <person name="Ottonello S."/>
            <person name="Baldrian P."/>
            <person name="Spatafora J.W."/>
            <person name="Henrissat B."/>
            <person name="Nagy L.G."/>
            <person name="Aury J.M."/>
            <person name="Wincker P."/>
            <person name="Grigoriev I.V."/>
            <person name="Bonfante P."/>
            <person name="Martin F.M."/>
        </authorList>
    </citation>
    <scope>NUCLEOTIDE SEQUENCE [LARGE SCALE GENOMIC DNA]</scope>
    <source>
        <strain evidence="2 3">120613-1</strain>
    </source>
</reference>
<keyword evidence="3" id="KW-1185">Reference proteome</keyword>
<organism evidence="2 3">
    <name type="scientific">Choiromyces venosus 120613-1</name>
    <dbReference type="NCBI Taxonomy" id="1336337"/>
    <lineage>
        <taxon>Eukaryota</taxon>
        <taxon>Fungi</taxon>
        <taxon>Dikarya</taxon>
        <taxon>Ascomycota</taxon>
        <taxon>Pezizomycotina</taxon>
        <taxon>Pezizomycetes</taxon>
        <taxon>Pezizales</taxon>
        <taxon>Tuberaceae</taxon>
        <taxon>Choiromyces</taxon>
    </lineage>
</organism>
<dbReference type="AlphaFoldDB" id="A0A3N4JRV8"/>
<proteinExistence type="predicted"/>
<accession>A0A3N4JRV8</accession>
<name>A0A3N4JRV8_9PEZI</name>